<dbReference type="InterPro" id="IPR037066">
    <property type="entry name" value="Plug_dom_sf"/>
</dbReference>
<dbReference type="OrthoDB" id="1075473at2"/>
<evidence type="ECO:0000259" key="5">
    <source>
        <dbReference type="Pfam" id="PF07715"/>
    </source>
</evidence>
<dbReference type="EMBL" id="QLSV01000001">
    <property type="protein sequence ID" value="RAR51001.1"/>
    <property type="molecule type" value="Genomic_DNA"/>
</dbReference>
<dbReference type="Gene3D" id="2.60.40.1120">
    <property type="entry name" value="Carboxypeptidase-like, regulatory domain"/>
    <property type="match status" value="1"/>
</dbReference>
<feature type="domain" description="TonB-dependent receptor plug" evidence="5">
    <location>
        <begin position="119"/>
        <end position="213"/>
    </location>
</feature>
<dbReference type="GO" id="GO:0009279">
    <property type="term" value="C:cell outer membrane"/>
    <property type="evidence" value="ECO:0007669"/>
    <property type="project" value="UniProtKB-SubCell"/>
</dbReference>
<dbReference type="SUPFAM" id="SSF56935">
    <property type="entry name" value="Porins"/>
    <property type="match status" value="1"/>
</dbReference>
<dbReference type="AlphaFoldDB" id="A0A328WXJ1"/>
<evidence type="ECO:0000313" key="6">
    <source>
        <dbReference type="EMBL" id="RAR51001.1"/>
    </source>
</evidence>
<keyword evidence="7" id="KW-1185">Reference proteome</keyword>
<dbReference type="Gene3D" id="2.170.130.10">
    <property type="entry name" value="TonB-dependent receptor, plug domain"/>
    <property type="match status" value="1"/>
</dbReference>
<keyword evidence="4" id="KW-0732">Signal</keyword>
<dbReference type="InterPro" id="IPR036942">
    <property type="entry name" value="Beta-barrel_TonB_sf"/>
</dbReference>
<dbReference type="InterPro" id="IPR012910">
    <property type="entry name" value="Plug_dom"/>
</dbReference>
<sequence length="717" mass="80343">MKTIITFLLFIVAIQSNAQTEISGKVTDEKGMVIPGANIYLEGTYDGASSDENGDFKFSTLETGTKVIVVSFLSFETFKKSIAVANFKNQTIKLRESVNALDAVIVTAGTFEAGDKARVSVLKPLDIVTTAGAAGDIIAALNTLPGTQTVGESGRLFVRGGEADETQTFVDGLRVAQPYGAAANNLPTRSRFSPFLFDGISFSTGGYSAEYGEALSSVLTLSTIDEPVQEQTDISLMTVGLGIGNTQKWNKNSLTFNAAYINLEPYQKLVPQAVDWNKPFQSLGGEMVYRYQFRNGLLKVYGAFEVARLDINQEDINQSEKVRFDLKNDNFYGNASYKGTFGDNWNLHTGLSYGLGLNKIGLNSNQITNSENAVHLKMKLGKKVTERIKISVGADYFVTDLDEDFTELQGETFNVGYQNSIVAAYAESDIFFSKKLAMKVGARASQTSLLDEFRLSPRASFAYKVSKNGQFSFAYGDFVQTPRADYIKYSGDFQSEKARHYILNFQHTKDGRLFRAEAYYKKYDDLVKFETPVAQFNSVFTNEGSGFAKGIDIFWRDNKTFKNTDYWVSYSYIDTERDYLNFPNQVTPSFVANHTLSLVTKHWIESWKSQIGFSYVLNSGRPYNNPNELEFMDGKTNAFQNLSFNWAYLLSQQKILYFSVSNIIGTDNVFGYQYANSPDMNGQFQRRAIGQPADRFFFVGFFWTISENKKTNQLENL</sequence>
<proteinExistence type="predicted"/>
<evidence type="ECO:0000256" key="3">
    <source>
        <dbReference type="ARBA" id="ARBA00023237"/>
    </source>
</evidence>
<evidence type="ECO:0000313" key="7">
    <source>
        <dbReference type="Proteomes" id="UP000249518"/>
    </source>
</evidence>
<comment type="subcellular location">
    <subcellularLocation>
        <location evidence="1">Cell outer membrane</location>
    </subcellularLocation>
</comment>
<dbReference type="Pfam" id="PF07715">
    <property type="entry name" value="Plug"/>
    <property type="match status" value="1"/>
</dbReference>
<reference evidence="6 7" key="1">
    <citation type="submission" date="2018-06" db="EMBL/GenBank/DDBJ databases">
        <title>Genomic Encyclopedia of Type Strains, Phase III (KMG-III): the genomes of soil and plant-associated and newly described type strains.</title>
        <authorList>
            <person name="Whitman W."/>
        </authorList>
    </citation>
    <scope>NUCLEOTIDE SEQUENCE [LARGE SCALE GENOMIC DNA]</scope>
    <source>
        <strain evidence="6 7">CGMCC 1.12504</strain>
    </source>
</reference>
<protein>
    <submittedName>
        <fullName evidence="6">Outer membrane cobalamin receptor</fullName>
    </submittedName>
</protein>
<keyword evidence="3" id="KW-0998">Cell outer membrane</keyword>
<dbReference type="Pfam" id="PF13715">
    <property type="entry name" value="CarbopepD_reg_2"/>
    <property type="match status" value="1"/>
</dbReference>
<organism evidence="6 7">
    <name type="scientific">Flavobacterium lacus</name>
    <dbReference type="NCBI Taxonomy" id="1353778"/>
    <lineage>
        <taxon>Bacteria</taxon>
        <taxon>Pseudomonadati</taxon>
        <taxon>Bacteroidota</taxon>
        <taxon>Flavobacteriia</taxon>
        <taxon>Flavobacteriales</taxon>
        <taxon>Flavobacteriaceae</taxon>
        <taxon>Flavobacterium</taxon>
    </lineage>
</organism>
<keyword evidence="2" id="KW-0472">Membrane</keyword>
<gene>
    <name evidence="6" type="ORF">B0I10_101173</name>
</gene>
<comment type="caution">
    <text evidence="6">The sequence shown here is derived from an EMBL/GenBank/DDBJ whole genome shotgun (WGS) entry which is preliminary data.</text>
</comment>
<feature type="chain" id="PRO_5016254266" evidence="4">
    <location>
        <begin position="19"/>
        <end position="717"/>
    </location>
</feature>
<dbReference type="Proteomes" id="UP000249518">
    <property type="component" value="Unassembled WGS sequence"/>
</dbReference>
<evidence type="ECO:0000256" key="4">
    <source>
        <dbReference type="SAM" id="SignalP"/>
    </source>
</evidence>
<dbReference type="InterPro" id="IPR008969">
    <property type="entry name" value="CarboxyPept-like_regulatory"/>
</dbReference>
<dbReference type="SUPFAM" id="SSF49464">
    <property type="entry name" value="Carboxypeptidase regulatory domain-like"/>
    <property type="match status" value="1"/>
</dbReference>
<keyword evidence="6" id="KW-0675">Receptor</keyword>
<name>A0A328WXJ1_9FLAO</name>
<dbReference type="RefSeq" id="WP_112084592.1">
    <property type="nucleotide sequence ID" value="NZ_QLSV01000001.1"/>
</dbReference>
<accession>A0A328WXJ1</accession>
<evidence type="ECO:0000256" key="2">
    <source>
        <dbReference type="ARBA" id="ARBA00023136"/>
    </source>
</evidence>
<feature type="signal peptide" evidence="4">
    <location>
        <begin position="1"/>
        <end position="18"/>
    </location>
</feature>
<dbReference type="Gene3D" id="2.40.170.20">
    <property type="entry name" value="TonB-dependent receptor, beta-barrel domain"/>
    <property type="match status" value="1"/>
</dbReference>
<evidence type="ECO:0000256" key="1">
    <source>
        <dbReference type="ARBA" id="ARBA00004442"/>
    </source>
</evidence>